<organism evidence="2 3">
    <name type="scientific">Trematosphaeria pertusa</name>
    <dbReference type="NCBI Taxonomy" id="390896"/>
    <lineage>
        <taxon>Eukaryota</taxon>
        <taxon>Fungi</taxon>
        <taxon>Dikarya</taxon>
        <taxon>Ascomycota</taxon>
        <taxon>Pezizomycotina</taxon>
        <taxon>Dothideomycetes</taxon>
        <taxon>Pleosporomycetidae</taxon>
        <taxon>Pleosporales</taxon>
        <taxon>Massarineae</taxon>
        <taxon>Trematosphaeriaceae</taxon>
        <taxon>Trematosphaeria</taxon>
    </lineage>
</organism>
<dbReference type="RefSeq" id="XP_033680115.1">
    <property type="nucleotide sequence ID" value="XM_033835813.1"/>
</dbReference>
<dbReference type="AlphaFoldDB" id="A0A6A6I435"/>
<evidence type="ECO:0000256" key="1">
    <source>
        <dbReference type="SAM" id="MobiDB-lite"/>
    </source>
</evidence>
<sequence>MRGVPNAPLDLPYSKPAGTSSSDSLSGMNVIRHGFGGAHGIIPAISDGNIFHSSGDHRLQVLTTTVCPGKDDNVRVTSTYSATIPATRFPLGRISNFGQRSYRLRSLQAKTQTMTGTAENEEGDAKFTWVSLQIVLCLLRLTMSAQTGTKLSKDASFFGAKKAVHWIPPVGYVRNLYFLECDDVIF</sequence>
<evidence type="ECO:0000313" key="3">
    <source>
        <dbReference type="Proteomes" id="UP000800094"/>
    </source>
</evidence>
<evidence type="ECO:0000313" key="2">
    <source>
        <dbReference type="EMBL" id="KAF2245111.1"/>
    </source>
</evidence>
<dbReference type="GeneID" id="54589143"/>
<dbReference type="EMBL" id="ML987201">
    <property type="protein sequence ID" value="KAF2245111.1"/>
    <property type="molecule type" value="Genomic_DNA"/>
</dbReference>
<keyword evidence="3" id="KW-1185">Reference proteome</keyword>
<feature type="region of interest" description="Disordered" evidence="1">
    <location>
        <begin position="1"/>
        <end position="25"/>
    </location>
</feature>
<protein>
    <submittedName>
        <fullName evidence="2">Uncharacterized protein</fullName>
    </submittedName>
</protein>
<gene>
    <name evidence="2" type="ORF">BU26DRAFT_608015</name>
</gene>
<reference evidence="2" key="1">
    <citation type="journal article" date="2020" name="Stud. Mycol.">
        <title>101 Dothideomycetes genomes: a test case for predicting lifestyles and emergence of pathogens.</title>
        <authorList>
            <person name="Haridas S."/>
            <person name="Albert R."/>
            <person name="Binder M."/>
            <person name="Bloem J."/>
            <person name="Labutti K."/>
            <person name="Salamov A."/>
            <person name="Andreopoulos B."/>
            <person name="Baker S."/>
            <person name="Barry K."/>
            <person name="Bills G."/>
            <person name="Bluhm B."/>
            <person name="Cannon C."/>
            <person name="Castanera R."/>
            <person name="Culley D."/>
            <person name="Daum C."/>
            <person name="Ezra D."/>
            <person name="Gonzalez J."/>
            <person name="Henrissat B."/>
            <person name="Kuo A."/>
            <person name="Liang C."/>
            <person name="Lipzen A."/>
            <person name="Lutzoni F."/>
            <person name="Magnuson J."/>
            <person name="Mondo S."/>
            <person name="Nolan M."/>
            <person name="Ohm R."/>
            <person name="Pangilinan J."/>
            <person name="Park H.-J."/>
            <person name="Ramirez L."/>
            <person name="Alfaro M."/>
            <person name="Sun H."/>
            <person name="Tritt A."/>
            <person name="Yoshinaga Y."/>
            <person name="Zwiers L.-H."/>
            <person name="Turgeon B."/>
            <person name="Goodwin S."/>
            <person name="Spatafora J."/>
            <person name="Crous P."/>
            <person name="Grigoriev I."/>
        </authorList>
    </citation>
    <scope>NUCLEOTIDE SEQUENCE</scope>
    <source>
        <strain evidence="2">CBS 122368</strain>
    </source>
</reference>
<accession>A0A6A6I435</accession>
<dbReference type="Proteomes" id="UP000800094">
    <property type="component" value="Unassembled WGS sequence"/>
</dbReference>
<proteinExistence type="predicted"/>
<name>A0A6A6I435_9PLEO</name>